<organism evidence="3 4">
    <name type="scientific">Artemia franciscana</name>
    <name type="common">Brine shrimp</name>
    <name type="synonym">Artemia sanfranciscana</name>
    <dbReference type="NCBI Taxonomy" id="6661"/>
    <lineage>
        <taxon>Eukaryota</taxon>
        <taxon>Metazoa</taxon>
        <taxon>Ecdysozoa</taxon>
        <taxon>Arthropoda</taxon>
        <taxon>Crustacea</taxon>
        <taxon>Branchiopoda</taxon>
        <taxon>Anostraca</taxon>
        <taxon>Artemiidae</taxon>
        <taxon>Artemia</taxon>
    </lineage>
</organism>
<feature type="region of interest" description="Disordered" evidence="1">
    <location>
        <begin position="61"/>
        <end position="92"/>
    </location>
</feature>
<sequence>MRPWYITEPEIEASSERILSDLTIVAVSNRTSSPIFNSANSIPHIFIDQFINNMETTTLPIPKSNINAGDPAKRNQDDDNSPRPTKRRKKGKHLARKVALAVIFPVVFLIALEIIRRNKLSK</sequence>
<evidence type="ECO:0000256" key="1">
    <source>
        <dbReference type="SAM" id="MobiDB-lite"/>
    </source>
</evidence>
<comment type="caution">
    <text evidence="3">The sequence shown here is derived from an EMBL/GenBank/DDBJ whole genome shotgun (WGS) entry which is preliminary data.</text>
</comment>
<keyword evidence="2" id="KW-1133">Transmembrane helix</keyword>
<gene>
    <name evidence="3" type="ORF">QYM36_017561</name>
</gene>
<reference evidence="3" key="1">
    <citation type="submission" date="2023-07" db="EMBL/GenBank/DDBJ databases">
        <title>Chromosome-level genome assembly of Artemia franciscana.</title>
        <authorList>
            <person name="Jo E."/>
        </authorList>
    </citation>
    <scope>NUCLEOTIDE SEQUENCE</scope>
    <source>
        <tissue evidence="3">Whole body</tissue>
    </source>
</reference>
<name>A0AA88HF38_ARTSF</name>
<accession>A0AA88HF38</accession>
<keyword evidence="4" id="KW-1185">Reference proteome</keyword>
<dbReference type="EMBL" id="JAVRJZ010000032">
    <property type="protein sequence ID" value="KAK2704107.1"/>
    <property type="molecule type" value="Genomic_DNA"/>
</dbReference>
<feature type="transmembrane region" description="Helical" evidence="2">
    <location>
        <begin position="94"/>
        <end position="115"/>
    </location>
</feature>
<dbReference type="Proteomes" id="UP001187531">
    <property type="component" value="Unassembled WGS sequence"/>
</dbReference>
<proteinExistence type="predicted"/>
<keyword evidence="2" id="KW-0472">Membrane</keyword>
<dbReference type="AlphaFoldDB" id="A0AA88HF38"/>
<feature type="compositionally biased region" description="Basic and acidic residues" evidence="1">
    <location>
        <begin position="71"/>
        <end position="81"/>
    </location>
</feature>
<evidence type="ECO:0000313" key="4">
    <source>
        <dbReference type="Proteomes" id="UP001187531"/>
    </source>
</evidence>
<evidence type="ECO:0000313" key="3">
    <source>
        <dbReference type="EMBL" id="KAK2704107.1"/>
    </source>
</evidence>
<protein>
    <submittedName>
        <fullName evidence="3">Uncharacterized protein</fullName>
    </submittedName>
</protein>
<keyword evidence="2" id="KW-0812">Transmembrane</keyword>
<evidence type="ECO:0000256" key="2">
    <source>
        <dbReference type="SAM" id="Phobius"/>
    </source>
</evidence>